<comment type="catalytic activity">
    <reaction evidence="1 7">
        <text>dTDP-alpha-D-glucose = dTDP-4-dehydro-6-deoxy-alpha-D-glucose + H2O</text>
        <dbReference type="Rhea" id="RHEA:17221"/>
        <dbReference type="ChEBI" id="CHEBI:15377"/>
        <dbReference type="ChEBI" id="CHEBI:57477"/>
        <dbReference type="ChEBI" id="CHEBI:57649"/>
        <dbReference type="EC" id="4.2.1.46"/>
    </reaction>
</comment>
<sequence length="345" mass="38476">MKILVTGGAGFIGSAVVRLAVRRGHEVVNLDALTYAANLENVASVSNSPLYAFEQADLRDRTALDRVLDTHKPDAIMHLAAESHVDRSIDGPGDFIETNITGTYNLLEAARAYWVGQGRPEGFRFHHISTDEVFGSLGETGQFTEETPYDPRSPYSASKAASDHLVRAWHETYGLPVVLTNCSNNYGPFHFPEKLVPVVILNALHGRPIPVYGDGGNVRDWLYVEDHADALLLVLEKGELGRSYNIGGENEAKNIDLVRTICAEMDRLRPENAPHDKLITFVTDRPGHDRRYAIDPDRIRTELGWRPSVTVEEGLRQTVEWYLDNADWWQPLLARKGVGERLGKA</sequence>
<evidence type="ECO:0000256" key="3">
    <source>
        <dbReference type="ARBA" id="ARBA00008178"/>
    </source>
</evidence>
<dbReference type="Pfam" id="PF16363">
    <property type="entry name" value="GDP_Man_Dehyd"/>
    <property type="match status" value="1"/>
</dbReference>
<dbReference type="GO" id="GO:0008460">
    <property type="term" value="F:dTDP-glucose 4,6-dehydratase activity"/>
    <property type="evidence" value="ECO:0007669"/>
    <property type="project" value="UniProtKB-EC"/>
</dbReference>
<protein>
    <recommendedName>
        <fullName evidence="4 7">dTDP-glucose 4,6-dehydratase</fullName>
        <ecNumber evidence="4 7">4.2.1.46</ecNumber>
    </recommendedName>
</protein>
<evidence type="ECO:0000256" key="7">
    <source>
        <dbReference type="RuleBase" id="RU004473"/>
    </source>
</evidence>
<organism evidence="9 10">
    <name type="scientific">Paracoccus laeviglucosivorans</name>
    <dbReference type="NCBI Taxonomy" id="1197861"/>
    <lineage>
        <taxon>Bacteria</taxon>
        <taxon>Pseudomonadati</taxon>
        <taxon>Pseudomonadota</taxon>
        <taxon>Alphaproteobacteria</taxon>
        <taxon>Rhodobacterales</taxon>
        <taxon>Paracoccaceae</taxon>
        <taxon>Paracoccus</taxon>
    </lineage>
</organism>
<dbReference type="InterPro" id="IPR036291">
    <property type="entry name" value="NAD(P)-bd_dom_sf"/>
</dbReference>
<dbReference type="Proteomes" id="UP000319014">
    <property type="component" value="Unassembled WGS sequence"/>
</dbReference>
<dbReference type="Gene3D" id="3.40.50.720">
    <property type="entry name" value="NAD(P)-binding Rossmann-like Domain"/>
    <property type="match status" value="1"/>
</dbReference>
<keyword evidence="6 7" id="KW-0456">Lyase</keyword>
<evidence type="ECO:0000256" key="1">
    <source>
        <dbReference type="ARBA" id="ARBA00001539"/>
    </source>
</evidence>
<evidence type="ECO:0000313" key="9">
    <source>
        <dbReference type="EMBL" id="SMO69143.1"/>
    </source>
</evidence>
<dbReference type="EC" id="4.2.1.46" evidence="4 7"/>
<evidence type="ECO:0000256" key="6">
    <source>
        <dbReference type="ARBA" id="ARBA00023239"/>
    </source>
</evidence>
<comment type="similarity">
    <text evidence="3 7">Belongs to the NAD(P)-dependent epimerase/dehydratase family. dTDP-glucose dehydratase subfamily.</text>
</comment>
<dbReference type="InterPro" id="IPR016040">
    <property type="entry name" value="NAD(P)-bd_dom"/>
</dbReference>
<evidence type="ECO:0000256" key="4">
    <source>
        <dbReference type="ARBA" id="ARBA00011990"/>
    </source>
</evidence>
<dbReference type="Gene3D" id="3.90.25.10">
    <property type="entry name" value="UDP-galactose 4-epimerase, domain 1"/>
    <property type="match status" value="1"/>
</dbReference>
<comment type="cofactor">
    <cofactor evidence="2 7">
        <name>NAD(+)</name>
        <dbReference type="ChEBI" id="CHEBI:57540"/>
    </cofactor>
</comment>
<dbReference type="InterPro" id="IPR005888">
    <property type="entry name" value="dTDP_Gluc_deHydtase"/>
</dbReference>
<proteinExistence type="inferred from homology"/>
<evidence type="ECO:0000313" key="10">
    <source>
        <dbReference type="Proteomes" id="UP000319014"/>
    </source>
</evidence>
<evidence type="ECO:0000256" key="5">
    <source>
        <dbReference type="ARBA" id="ARBA00023027"/>
    </source>
</evidence>
<gene>
    <name evidence="9" type="ORF">SAMN06265221_10789</name>
</gene>
<feature type="domain" description="NAD(P)-binding" evidence="8">
    <location>
        <begin position="4"/>
        <end position="318"/>
    </location>
</feature>
<dbReference type="PANTHER" id="PTHR43000">
    <property type="entry name" value="DTDP-D-GLUCOSE 4,6-DEHYDRATASE-RELATED"/>
    <property type="match status" value="1"/>
</dbReference>
<dbReference type="GO" id="GO:0009225">
    <property type="term" value="P:nucleotide-sugar metabolic process"/>
    <property type="evidence" value="ECO:0007669"/>
    <property type="project" value="InterPro"/>
</dbReference>
<evidence type="ECO:0000259" key="8">
    <source>
        <dbReference type="Pfam" id="PF16363"/>
    </source>
</evidence>
<keyword evidence="5" id="KW-0520">NAD</keyword>
<dbReference type="RefSeq" id="WP_142663084.1">
    <property type="nucleotide sequence ID" value="NZ_FXTK01000007.1"/>
</dbReference>
<dbReference type="CDD" id="cd05246">
    <property type="entry name" value="dTDP_GD_SDR_e"/>
    <property type="match status" value="1"/>
</dbReference>
<keyword evidence="10" id="KW-1185">Reference proteome</keyword>
<name>A0A521DBS9_9RHOB</name>
<dbReference type="NCBIfam" id="TIGR01181">
    <property type="entry name" value="dTDP_gluc_dehyt"/>
    <property type="match status" value="1"/>
</dbReference>
<dbReference type="OrthoDB" id="9801785at2"/>
<reference evidence="9 10" key="1">
    <citation type="submission" date="2017-05" db="EMBL/GenBank/DDBJ databases">
        <authorList>
            <person name="Varghese N."/>
            <person name="Submissions S."/>
        </authorList>
    </citation>
    <scope>NUCLEOTIDE SEQUENCE [LARGE SCALE GENOMIC DNA]</scope>
    <source>
        <strain evidence="9 10">DSM 100094</strain>
    </source>
</reference>
<dbReference type="AlphaFoldDB" id="A0A521DBS9"/>
<accession>A0A521DBS9</accession>
<dbReference type="SUPFAM" id="SSF51735">
    <property type="entry name" value="NAD(P)-binding Rossmann-fold domains"/>
    <property type="match status" value="1"/>
</dbReference>
<dbReference type="EMBL" id="FXTK01000007">
    <property type="protein sequence ID" value="SMO69143.1"/>
    <property type="molecule type" value="Genomic_DNA"/>
</dbReference>
<evidence type="ECO:0000256" key="2">
    <source>
        <dbReference type="ARBA" id="ARBA00001911"/>
    </source>
</evidence>